<feature type="transmembrane region" description="Helical" evidence="1">
    <location>
        <begin position="234"/>
        <end position="258"/>
    </location>
</feature>
<dbReference type="RefSeq" id="WP_396944653.1">
    <property type="nucleotide sequence ID" value="NZ_JBIRXV010000001.1"/>
</dbReference>
<proteinExistence type="predicted"/>
<keyword evidence="1" id="KW-0812">Transmembrane</keyword>
<dbReference type="InterPro" id="IPR058333">
    <property type="entry name" value="DUF8020"/>
</dbReference>
<evidence type="ECO:0000313" key="3">
    <source>
        <dbReference type="EMBL" id="MFI2321123.1"/>
    </source>
</evidence>
<dbReference type="Proteomes" id="UP001611450">
    <property type="component" value="Unassembled WGS sequence"/>
</dbReference>
<feature type="transmembrane region" description="Helical" evidence="1">
    <location>
        <begin position="265"/>
        <end position="287"/>
    </location>
</feature>
<protein>
    <recommendedName>
        <fullName evidence="2">DUF8020 domain-containing protein</fullName>
    </recommendedName>
</protein>
<keyword evidence="4" id="KW-1185">Reference proteome</keyword>
<feature type="domain" description="DUF8020" evidence="2">
    <location>
        <begin position="123"/>
        <end position="191"/>
    </location>
</feature>
<evidence type="ECO:0000259" key="2">
    <source>
        <dbReference type="Pfam" id="PF26059"/>
    </source>
</evidence>
<dbReference type="Pfam" id="PF26059">
    <property type="entry name" value="DUF8020"/>
    <property type="match status" value="1"/>
</dbReference>
<evidence type="ECO:0000256" key="1">
    <source>
        <dbReference type="SAM" id="Phobius"/>
    </source>
</evidence>
<name>A0ABW7WDR9_9NOCA</name>
<comment type="caution">
    <text evidence="3">The sequence shown here is derived from an EMBL/GenBank/DDBJ whole genome shotgun (WGS) entry which is preliminary data.</text>
</comment>
<keyword evidence="1" id="KW-1133">Transmembrane helix</keyword>
<feature type="transmembrane region" description="Helical" evidence="1">
    <location>
        <begin position="293"/>
        <end position="312"/>
    </location>
</feature>
<gene>
    <name evidence="3" type="ORF">ACH47G_11570</name>
</gene>
<evidence type="ECO:0000313" key="4">
    <source>
        <dbReference type="Proteomes" id="UP001611450"/>
    </source>
</evidence>
<organism evidence="3 4">
    <name type="scientific">Nocardia beijingensis</name>
    <dbReference type="NCBI Taxonomy" id="95162"/>
    <lineage>
        <taxon>Bacteria</taxon>
        <taxon>Bacillati</taxon>
        <taxon>Actinomycetota</taxon>
        <taxon>Actinomycetes</taxon>
        <taxon>Mycobacteriales</taxon>
        <taxon>Nocardiaceae</taxon>
        <taxon>Nocardia</taxon>
    </lineage>
</organism>
<accession>A0ABW7WDR9</accession>
<sequence length="322" mass="31937">MGLAADRRDGGVAGPLAGGGRAEVLRVELEAVAGDRDGGIAGTQAGRGRAGLVKADVGAFVGRRDGGVVGTPASGDCVAAAKAVVSAVGRRRHAGMLVGTVSALASTAVLAAGPSGAEADSRPIGFNAHATSTSAVIEIDVGSLTVEDGVLRIAADDGRVLAAAELAARVDDFVFPIAAEITDRTAVLTPQLDTEHATYRPVALPFEDQAPWRSEYDRERDAWTRLTSTIATGVMIGTLVGGIGGAATGCVLGGLAGATIASATIIGLFGPFLPAALLGCLGGVVAIGPLGAVAGQLLVSAPIAILAAVQYFTTITAPMPAR</sequence>
<keyword evidence="1" id="KW-0472">Membrane</keyword>
<dbReference type="EMBL" id="JBIRXV010000001">
    <property type="protein sequence ID" value="MFI2321123.1"/>
    <property type="molecule type" value="Genomic_DNA"/>
</dbReference>
<reference evidence="3 4" key="1">
    <citation type="submission" date="2024-10" db="EMBL/GenBank/DDBJ databases">
        <title>The Natural Products Discovery Center: Release of the First 8490 Sequenced Strains for Exploring Actinobacteria Biosynthetic Diversity.</title>
        <authorList>
            <person name="Kalkreuter E."/>
            <person name="Kautsar S.A."/>
            <person name="Yang D."/>
            <person name="Bader C.D."/>
            <person name="Teijaro C.N."/>
            <person name="Fluegel L."/>
            <person name="Davis C.M."/>
            <person name="Simpson J.R."/>
            <person name="Lauterbach L."/>
            <person name="Steele A.D."/>
            <person name="Gui C."/>
            <person name="Meng S."/>
            <person name="Li G."/>
            <person name="Viehrig K."/>
            <person name="Ye F."/>
            <person name="Su P."/>
            <person name="Kiefer A.F."/>
            <person name="Nichols A."/>
            <person name="Cepeda A.J."/>
            <person name="Yan W."/>
            <person name="Fan B."/>
            <person name="Jiang Y."/>
            <person name="Adhikari A."/>
            <person name="Zheng C.-J."/>
            <person name="Schuster L."/>
            <person name="Cowan T.M."/>
            <person name="Smanski M.J."/>
            <person name="Chevrette M.G."/>
            <person name="De Carvalho L.P.S."/>
            <person name="Shen B."/>
        </authorList>
    </citation>
    <scope>NUCLEOTIDE SEQUENCE [LARGE SCALE GENOMIC DNA]</scope>
    <source>
        <strain evidence="3 4">NPDC019626</strain>
    </source>
</reference>